<proteinExistence type="predicted"/>
<evidence type="ECO:0000313" key="2">
    <source>
        <dbReference type="Proteomes" id="UP001617427"/>
    </source>
</evidence>
<sequence length="158" mass="17911">MTTAVNEGPDELHRQWILEGWERSEGDAPFSFREKLGRFYSSGDDLHLYDSFDPQHRVAHSAEDYRDYFEAVFNGFKSARHAVTDGPDTLQGEGFAATTLEFVARLETLGGKVIGCRARSAMVWRRENGAWRIVREQNAVREVPLEEVESALRACCPS</sequence>
<dbReference type="SUPFAM" id="SSF54427">
    <property type="entry name" value="NTF2-like"/>
    <property type="match status" value="1"/>
</dbReference>
<reference evidence="1 2" key="1">
    <citation type="submission" date="2024-10" db="EMBL/GenBank/DDBJ databases">
        <title>The Natural Products Discovery Center: Release of the First 8490 Sequenced Strains for Exploring Actinobacteria Biosynthetic Diversity.</title>
        <authorList>
            <person name="Kalkreuter E."/>
            <person name="Kautsar S.A."/>
            <person name="Yang D."/>
            <person name="Bader C.D."/>
            <person name="Teijaro C.N."/>
            <person name="Fluegel L."/>
            <person name="Davis C.M."/>
            <person name="Simpson J.R."/>
            <person name="Lauterbach L."/>
            <person name="Steele A.D."/>
            <person name="Gui C."/>
            <person name="Meng S."/>
            <person name="Li G."/>
            <person name="Viehrig K."/>
            <person name="Ye F."/>
            <person name="Su P."/>
            <person name="Kiefer A.F."/>
            <person name="Nichols A."/>
            <person name="Cepeda A.J."/>
            <person name="Yan W."/>
            <person name="Fan B."/>
            <person name="Jiang Y."/>
            <person name="Adhikari A."/>
            <person name="Zheng C.-J."/>
            <person name="Schuster L."/>
            <person name="Cowan T.M."/>
            <person name="Smanski M.J."/>
            <person name="Chevrette M.G."/>
            <person name="De Carvalho L.P.S."/>
            <person name="Shen B."/>
        </authorList>
    </citation>
    <scope>NUCLEOTIDE SEQUENCE [LARGE SCALE GENOMIC DNA]</scope>
    <source>
        <strain evidence="1 2">NPDC087045</strain>
    </source>
</reference>
<protein>
    <submittedName>
        <fullName evidence="1">YybH family protein</fullName>
    </submittedName>
</protein>
<dbReference type="Gene3D" id="3.10.450.50">
    <property type="match status" value="1"/>
</dbReference>
<name>A0ABW8EYF6_9BURK</name>
<dbReference type="EMBL" id="JBIUZV010000004">
    <property type="protein sequence ID" value="MFJ3046059.1"/>
    <property type="molecule type" value="Genomic_DNA"/>
</dbReference>
<dbReference type="Proteomes" id="UP001617427">
    <property type="component" value="Unassembled WGS sequence"/>
</dbReference>
<organism evidence="1 2">
    <name type="scientific">Herbaspirillum chlorophenolicum</name>
    <dbReference type="NCBI Taxonomy" id="211589"/>
    <lineage>
        <taxon>Bacteria</taxon>
        <taxon>Pseudomonadati</taxon>
        <taxon>Pseudomonadota</taxon>
        <taxon>Betaproteobacteria</taxon>
        <taxon>Burkholderiales</taxon>
        <taxon>Oxalobacteraceae</taxon>
        <taxon>Herbaspirillum</taxon>
    </lineage>
</organism>
<accession>A0ABW8EYF6</accession>
<keyword evidence="2" id="KW-1185">Reference proteome</keyword>
<comment type="caution">
    <text evidence="1">The sequence shown here is derived from an EMBL/GenBank/DDBJ whole genome shotgun (WGS) entry which is preliminary data.</text>
</comment>
<gene>
    <name evidence="1" type="ORF">ACIPEN_09520</name>
</gene>
<evidence type="ECO:0000313" key="1">
    <source>
        <dbReference type="EMBL" id="MFJ3046059.1"/>
    </source>
</evidence>
<dbReference type="InterPro" id="IPR032710">
    <property type="entry name" value="NTF2-like_dom_sf"/>
</dbReference>
<dbReference type="RefSeq" id="WP_402699968.1">
    <property type="nucleotide sequence ID" value="NZ_JBIUZV010000004.1"/>
</dbReference>